<name>A0AAW5A381_PHOPO</name>
<gene>
    <name evidence="2" type="ORF">GLP33_20475</name>
</gene>
<dbReference type="EMBL" id="WMCP01000042">
    <property type="protein sequence ID" value="MCF2304083.1"/>
    <property type="molecule type" value="Genomic_DNA"/>
</dbReference>
<evidence type="ECO:0000313" key="3">
    <source>
        <dbReference type="Proteomes" id="UP000813876"/>
    </source>
</evidence>
<dbReference type="Proteomes" id="UP000813876">
    <property type="component" value="Unassembled WGS sequence"/>
</dbReference>
<sequence>MSQPTFSGKRVLFMNIRSYIKNGCGLLLGLSISSSVMAVECQPLWQNNVSFTDEKLILEHETQTFTIKNNGQLYFDIHKVKLDPKQSQMLAKYYQMIATDLPYVLSHGQRIDTQLCDFAAVRINQENKIRQHIPALKNWHSVSLK</sequence>
<organism evidence="2 3">
    <name type="scientific">Photobacterium phosphoreum</name>
    <dbReference type="NCBI Taxonomy" id="659"/>
    <lineage>
        <taxon>Bacteria</taxon>
        <taxon>Pseudomonadati</taxon>
        <taxon>Pseudomonadota</taxon>
        <taxon>Gammaproteobacteria</taxon>
        <taxon>Vibrionales</taxon>
        <taxon>Vibrionaceae</taxon>
        <taxon>Photobacterium</taxon>
    </lineage>
</organism>
<evidence type="ECO:0000313" key="2">
    <source>
        <dbReference type="EMBL" id="MCF2304083.1"/>
    </source>
</evidence>
<accession>A0AAW5A381</accession>
<evidence type="ECO:0000256" key="1">
    <source>
        <dbReference type="SAM" id="SignalP"/>
    </source>
</evidence>
<keyword evidence="1" id="KW-0732">Signal</keyword>
<protein>
    <submittedName>
        <fullName evidence="2">DUF2884 family protein</fullName>
    </submittedName>
</protein>
<proteinExistence type="predicted"/>
<feature type="chain" id="PRO_5043744847" evidence="1">
    <location>
        <begin position="39"/>
        <end position="145"/>
    </location>
</feature>
<feature type="signal peptide" evidence="1">
    <location>
        <begin position="1"/>
        <end position="38"/>
    </location>
</feature>
<comment type="caution">
    <text evidence="2">The sequence shown here is derived from an EMBL/GenBank/DDBJ whole genome shotgun (WGS) entry which is preliminary data.</text>
</comment>
<dbReference type="AlphaFoldDB" id="A0AAW5A381"/>
<reference evidence="2" key="1">
    <citation type="submission" date="2019-11" db="EMBL/GenBank/DDBJ databases">
        <title>Comparative genomics of photobacteria reveal adaptation to distinct habitats.</title>
        <authorList>
            <person name="Fuertes-Perez S."/>
            <person name="Hilgarth M."/>
            <person name="Vogel R.F."/>
        </authorList>
    </citation>
    <scope>NUCLEOTIDE SEQUENCE</scope>
    <source>
        <strain evidence="2">TMW2.2145</strain>
    </source>
</reference>